<feature type="transmembrane region" description="Helical" evidence="3">
    <location>
        <begin position="76"/>
        <end position="95"/>
    </location>
</feature>
<dbReference type="Proteomes" id="UP000317494">
    <property type="component" value="Unassembled WGS sequence"/>
</dbReference>
<protein>
    <submittedName>
        <fullName evidence="6">Phosphatidylinositol N-acetylglucosaminyltransferase</fullName>
    </submittedName>
</protein>
<keyword evidence="3" id="KW-0812">Transmembrane</keyword>
<proteinExistence type="inferred from homology"/>
<name>A0A507CLA4_9FUNG</name>
<evidence type="ECO:0000313" key="7">
    <source>
        <dbReference type="Proteomes" id="UP000317494"/>
    </source>
</evidence>
<evidence type="ECO:0000256" key="1">
    <source>
        <dbReference type="ARBA" id="ARBA00004687"/>
    </source>
</evidence>
<comment type="similarity">
    <text evidence="2">Belongs to the PIGH family.</text>
</comment>
<dbReference type="Proteomes" id="UP000320475">
    <property type="component" value="Unassembled WGS sequence"/>
</dbReference>
<keyword evidence="3" id="KW-1133">Transmembrane helix</keyword>
<evidence type="ECO:0000256" key="2">
    <source>
        <dbReference type="ARBA" id="ARBA00009610"/>
    </source>
</evidence>
<feature type="domain" description="Phosphatidylinositol N-acetylglucosaminyltransferase subunit H conserved" evidence="4">
    <location>
        <begin position="100"/>
        <end position="168"/>
    </location>
</feature>
<evidence type="ECO:0000313" key="8">
    <source>
        <dbReference type="Proteomes" id="UP000320475"/>
    </source>
</evidence>
<keyword evidence="7" id="KW-1185">Reference proteome</keyword>
<sequence length="192" mass="21739">MNPDDPILDIADKKPKYTPYNPSGSPDLTISTCNDQFIKRFTVSSPHSSVHAASTAFWGMSMVLCASWMLNDAYHHVVLVVGFLMMVGMLMYLNSIMDESLLVMRDIGIQLETRRLYHLLFPSLPSSSRFIPAARIQNMLIHEGIQTCRVRYILIVMLKDADKLVIIFSNLLPRLDILRTVAVESKALLRLV</sequence>
<evidence type="ECO:0000313" key="6">
    <source>
        <dbReference type="EMBL" id="TPX38835.1"/>
    </source>
</evidence>
<gene>
    <name evidence="6" type="primary">SPT14</name>
    <name evidence="6" type="ORF">SeLEV6574_g07589</name>
    <name evidence="5" type="ORF">SeMB42_g07568</name>
</gene>
<dbReference type="UniPathway" id="UPA00196"/>
<dbReference type="GO" id="GO:0000506">
    <property type="term" value="C:glycosylphosphatidylinositol-N-acetylglucosaminyltransferase (GPI-GnT) complex"/>
    <property type="evidence" value="ECO:0007669"/>
    <property type="project" value="InterPro"/>
</dbReference>
<dbReference type="InterPro" id="IPR044215">
    <property type="entry name" value="PIG-H"/>
</dbReference>
<keyword evidence="3" id="KW-0472">Membrane</keyword>
<comment type="caution">
    <text evidence="6">The sequence shown here is derived from an EMBL/GenBank/DDBJ whole genome shotgun (WGS) entry which is preliminary data.</text>
</comment>
<dbReference type="STRING" id="286115.A0A507CLA4"/>
<dbReference type="GO" id="GO:0016757">
    <property type="term" value="F:glycosyltransferase activity"/>
    <property type="evidence" value="ECO:0007669"/>
    <property type="project" value="UniProtKB-KW"/>
</dbReference>
<evidence type="ECO:0000256" key="3">
    <source>
        <dbReference type="SAM" id="Phobius"/>
    </source>
</evidence>
<dbReference type="EMBL" id="QEAN01000558">
    <property type="protein sequence ID" value="TPX32858.1"/>
    <property type="molecule type" value="Genomic_DNA"/>
</dbReference>
<dbReference type="AlphaFoldDB" id="A0A507CLA4"/>
<dbReference type="VEuPathDB" id="FungiDB:SeMB42_g07568"/>
<evidence type="ECO:0000259" key="4">
    <source>
        <dbReference type="Pfam" id="PF10181"/>
    </source>
</evidence>
<accession>A0A507CLA4</accession>
<dbReference type="GO" id="GO:0006506">
    <property type="term" value="P:GPI anchor biosynthetic process"/>
    <property type="evidence" value="ECO:0007669"/>
    <property type="project" value="UniProtKB-UniPathway"/>
</dbReference>
<dbReference type="PANTHER" id="PTHR15231:SF1">
    <property type="entry name" value="PHOSPHATIDYLINOSITOL N-ACETYLGLUCOSAMINYLTRANSFERASE SUBUNIT H"/>
    <property type="match status" value="1"/>
</dbReference>
<organism evidence="6 8">
    <name type="scientific">Synchytrium endobioticum</name>
    <dbReference type="NCBI Taxonomy" id="286115"/>
    <lineage>
        <taxon>Eukaryota</taxon>
        <taxon>Fungi</taxon>
        <taxon>Fungi incertae sedis</taxon>
        <taxon>Chytridiomycota</taxon>
        <taxon>Chytridiomycota incertae sedis</taxon>
        <taxon>Chytridiomycetes</taxon>
        <taxon>Synchytriales</taxon>
        <taxon>Synchytriaceae</taxon>
        <taxon>Synchytrium</taxon>
    </lineage>
</organism>
<feature type="transmembrane region" description="Helical" evidence="3">
    <location>
        <begin position="49"/>
        <end position="70"/>
    </location>
</feature>
<dbReference type="InterPro" id="IPR019328">
    <property type="entry name" value="PIGH-H_dom"/>
</dbReference>
<dbReference type="OrthoDB" id="6256716at2759"/>
<keyword evidence="6" id="KW-0808">Transferase</keyword>
<comment type="pathway">
    <text evidence="1">Glycolipid biosynthesis; glycosylphosphatidylinositol-anchor biosynthesis.</text>
</comment>
<dbReference type="Pfam" id="PF10181">
    <property type="entry name" value="PIG-H"/>
    <property type="match status" value="1"/>
</dbReference>
<dbReference type="EMBL" id="QEAM01000560">
    <property type="protein sequence ID" value="TPX38835.1"/>
    <property type="molecule type" value="Genomic_DNA"/>
</dbReference>
<evidence type="ECO:0000313" key="5">
    <source>
        <dbReference type="EMBL" id="TPX32858.1"/>
    </source>
</evidence>
<reference evidence="7 8" key="1">
    <citation type="journal article" date="2019" name="Sci. Rep.">
        <title>Comparative genomics of chytrid fungi reveal insights into the obligate biotrophic and pathogenic lifestyle of Synchytrium endobioticum.</title>
        <authorList>
            <person name="van de Vossenberg B.T.L.H."/>
            <person name="Warris S."/>
            <person name="Nguyen H.D.T."/>
            <person name="van Gent-Pelzer M.P.E."/>
            <person name="Joly D.L."/>
            <person name="van de Geest H.C."/>
            <person name="Bonants P.J.M."/>
            <person name="Smith D.S."/>
            <person name="Levesque C.A."/>
            <person name="van der Lee T.A.J."/>
        </authorList>
    </citation>
    <scope>NUCLEOTIDE SEQUENCE [LARGE SCALE GENOMIC DNA]</scope>
    <source>
        <strain evidence="6 8">LEV6574</strain>
        <strain evidence="5 7">MB42</strain>
    </source>
</reference>
<dbReference type="PANTHER" id="PTHR15231">
    <property type="entry name" value="PHOSPHATIDYLINOSITOL N-ACETYLGLUCOSAMINYLTRANSFERASE SUBUNIT H"/>
    <property type="match status" value="1"/>
</dbReference>
<keyword evidence="6" id="KW-0328">Glycosyltransferase</keyword>